<proteinExistence type="predicted"/>
<dbReference type="Pfam" id="PF00691">
    <property type="entry name" value="OmpA"/>
    <property type="match status" value="1"/>
</dbReference>
<accession>A0A2S7WIJ6</accession>
<evidence type="ECO:0000256" key="4">
    <source>
        <dbReference type="PROSITE-ProRule" id="PRU00473"/>
    </source>
</evidence>
<dbReference type="InterPro" id="IPR006664">
    <property type="entry name" value="OMP_bac"/>
</dbReference>
<dbReference type="GO" id="GO:0009279">
    <property type="term" value="C:cell outer membrane"/>
    <property type="evidence" value="ECO:0007669"/>
    <property type="project" value="UniProtKB-SubCell"/>
</dbReference>
<comment type="subcellular location">
    <subcellularLocation>
        <location evidence="1">Cell outer membrane</location>
    </subcellularLocation>
</comment>
<dbReference type="InterPro" id="IPR036737">
    <property type="entry name" value="OmpA-like_sf"/>
</dbReference>
<evidence type="ECO:0000256" key="1">
    <source>
        <dbReference type="ARBA" id="ARBA00004442"/>
    </source>
</evidence>
<dbReference type="Gene3D" id="3.30.1330.60">
    <property type="entry name" value="OmpA-like domain"/>
    <property type="match status" value="1"/>
</dbReference>
<reference evidence="7 8" key="1">
    <citation type="submission" date="2016-12" db="EMBL/GenBank/DDBJ databases">
        <title>Trade-off between light-utilization and light-protection in marine flavobacteria.</title>
        <authorList>
            <person name="Kumagai Y."/>
            <person name="Yoshizawa S."/>
            <person name="Kogure K."/>
            <person name="Iwasaki W."/>
        </authorList>
    </citation>
    <scope>NUCLEOTIDE SEQUENCE [LARGE SCALE GENOMIC DNA]</scope>
    <source>
        <strain evidence="7 8">ATCC 43844</strain>
    </source>
</reference>
<evidence type="ECO:0000256" key="2">
    <source>
        <dbReference type="ARBA" id="ARBA00023136"/>
    </source>
</evidence>
<sequence length="391" mass="43439">MKKIFLGALICCFTISVNAQEYNKWSLDIGAGVTEIINPLSPGYKTDALSLGQASLGVRYMFNEKFGLRLDVGYNEFKEGKNSLPFKSNYYRTSLEGVVNAGNVLNFSSWTSRFNLLFHGGLGMSNLRTITPIDNGTGEPILNMIVGFTPQFKLSNRISLFLDASAIFHDYQDFTFDGAANTRAREINASIFNTSIGVNISLGKQKQNADFLQNEDVTIINDLEDIKTRLNTAENVLAGLMVKNSDTDNTKLMTELDTRYVRKGEENKYANTITSSNVDFIRELLNSGYINVYFNTNETTIQQGSLNSVNYLKQFMNDNPSVNALLIGYADETGNEDKNLQLSENRAKSVFEVLVAAGIDPNRLSFSGGGEDTSVTTKARQFARKVTFKIK</sequence>
<evidence type="ECO:0000313" key="8">
    <source>
        <dbReference type="Proteomes" id="UP000239068"/>
    </source>
</evidence>
<feature type="chain" id="PRO_5015405110" evidence="5">
    <location>
        <begin position="20"/>
        <end position="391"/>
    </location>
</feature>
<dbReference type="InterPro" id="IPR050330">
    <property type="entry name" value="Bact_OuterMem_StrucFunc"/>
</dbReference>
<name>A0A2S7WIJ6_9FLAO</name>
<gene>
    <name evidence="7" type="ORF">BTO16_16465</name>
</gene>
<dbReference type="RefSeq" id="WP_105022741.1">
    <property type="nucleotide sequence ID" value="NZ_MSCM01000002.1"/>
</dbReference>
<keyword evidence="2 4" id="KW-0472">Membrane</keyword>
<keyword evidence="8" id="KW-1185">Reference proteome</keyword>
<evidence type="ECO:0000256" key="5">
    <source>
        <dbReference type="SAM" id="SignalP"/>
    </source>
</evidence>
<dbReference type="PANTHER" id="PTHR30329">
    <property type="entry name" value="STATOR ELEMENT OF FLAGELLAR MOTOR COMPLEX"/>
    <property type="match status" value="1"/>
</dbReference>
<dbReference type="PROSITE" id="PS51123">
    <property type="entry name" value="OMPA_2"/>
    <property type="match status" value="1"/>
</dbReference>
<dbReference type="CDD" id="cd07185">
    <property type="entry name" value="OmpA_C-like"/>
    <property type="match status" value="1"/>
</dbReference>
<keyword evidence="3" id="KW-0998">Cell outer membrane</keyword>
<dbReference type="AlphaFoldDB" id="A0A2S7WIJ6"/>
<dbReference type="Proteomes" id="UP000239068">
    <property type="component" value="Unassembled WGS sequence"/>
</dbReference>
<feature type="signal peptide" evidence="5">
    <location>
        <begin position="1"/>
        <end position="19"/>
    </location>
</feature>
<comment type="caution">
    <text evidence="7">The sequence shown here is derived from an EMBL/GenBank/DDBJ whole genome shotgun (WGS) entry which is preliminary data.</text>
</comment>
<feature type="domain" description="OmpA-like" evidence="6">
    <location>
        <begin position="281"/>
        <end position="391"/>
    </location>
</feature>
<organism evidence="7 8">
    <name type="scientific">Polaribacter glomeratus</name>
    <dbReference type="NCBI Taxonomy" id="102"/>
    <lineage>
        <taxon>Bacteria</taxon>
        <taxon>Pseudomonadati</taxon>
        <taxon>Bacteroidota</taxon>
        <taxon>Flavobacteriia</taxon>
        <taxon>Flavobacteriales</taxon>
        <taxon>Flavobacteriaceae</taxon>
    </lineage>
</organism>
<dbReference type="PANTHER" id="PTHR30329:SF21">
    <property type="entry name" value="LIPOPROTEIN YIAD-RELATED"/>
    <property type="match status" value="1"/>
</dbReference>
<dbReference type="OrthoDB" id="1522982at2"/>
<evidence type="ECO:0000313" key="7">
    <source>
        <dbReference type="EMBL" id="PQJ77420.1"/>
    </source>
</evidence>
<dbReference type="InterPro" id="IPR006665">
    <property type="entry name" value="OmpA-like"/>
</dbReference>
<dbReference type="EMBL" id="MSCM01000002">
    <property type="protein sequence ID" value="PQJ77420.1"/>
    <property type="molecule type" value="Genomic_DNA"/>
</dbReference>
<protein>
    <submittedName>
        <fullName evidence="7">Cell envelope biogenesis protein OmpA</fullName>
    </submittedName>
</protein>
<dbReference type="SUPFAM" id="SSF103088">
    <property type="entry name" value="OmpA-like"/>
    <property type="match status" value="1"/>
</dbReference>
<dbReference type="PRINTS" id="PR01021">
    <property type="entry name" value="OMPADOMAIN"/>
</dbReference>
<keyword evidence="5" id="KW-0732">Signal</keyword>
<evidence type="ECO:0000259" key="6">
    <source>
        <dbReference type="PROSITE" id="PS51123"/>
    </source>
</evidence>
<evidence type="ECO:0000256" key="3">
    <source>
        <dbReference type="ARBA" id="ARBA00023237"/>
    </source>
</evidence>